<gene>
    <name evidence="6" type="ORF">QFZ53_002654</name>
</gene>
<dbReference type="Proteomes" id="UP001244427">
    <property type="component" value="Unassembled WGS sequence"/>
</dbReference>
<dbReference type="SUPFAM" id="SSF46785">
    <property type="entry name" value="Winged helix' DNA-binding domain"/>
    <property type="match status" value="1"/>
</dbReference>
<dbReference type="FunFam" id="1.10.10.10:FF:000001">
    <property type="entry name" value="LysR family transcriptional regulator"/>
    <property type="match status" value="1"/>
</dbReference>
<dbReference type="SUPFAM" id="SSF53850">
    <property type="entry name" value="Periplasmic binding protein-like II"/>
    <property type="match status" value="1"/>
</dbReference>
<dbReference type="GO" id="GO:0003677">
    <property type="term" value="F:DNA binding"/>
    <property type="evidence" value="ECO:0007669"/>
    <property type="project" value="UniProtKB-KW"/>
</dbReference>
<dbReference type="AlphaFoldDB" id="A0AAW8EZ01"/>
<dbReference type="InterPro" id="IPR050176">
    <property type="entry name" value="LTTR"/>
</dbReference>
<evidence type="ECO:0000256" key="4">
    <source>
        <dbReference type="ARBA" id="ARBA00023163"/>
    </source>
</evidence>
<feature type="domain" description="HTH lysR-type" evidence="5">
    <location>
        <begin position="9"/>
        <end position="61"/>
    </location>
</feature>
<keyword evidence="3 6" id="KW-0238">DNA-binding</keyword>
<dbReference type="PRINTS" id="PR00039">
    <property type="entry name" value="HTHLYSR"/>
</dbReference>
<evidence type="ECO:0000259" key="5">
    <source>
        <dbReference type="PROSITE" id="PS50931"/>
    </source>
</evidence>
<dbReference type="PROSITE" id="PS50931">
    <property type="entry name" value="HTH_LYSR"/>
    <property type="match status" value="1"/>
</dbReference>
<dbReference type="Pfam" id="PF00126">
    <property type="entry name" value="HTH_1"/>
    <property type="match status" value="1"/>
</dbReference>
<dbReference type="Gene3D" id="3.40.190.10">
    <property type="entry name" value="Periplasmic binding protein-like II"/>
    <property type="match status" value="2"/>
</dbReference>
<keyword evidence="7" id="KW-1185">Reference proteome</keyword>
<dbReference type="InterPro" id="IPR036390">
    <property type="entry name" value="WH_DNA-bd_sf"/>
</dbReference>
<dbReference type="Pfam" id="PF03466">
    <property type="entry name" value="LysR_substrate"/>
    <property type="match status" value="1"/>
</dbReference>
<accession>A0AAW8EZ01</accession>
<keyword evidence="4" id="KW-0804">Transcription</keyword>
<evidence type="ECO:0000313" key="7">
    <source>
        <dbReference type="Proteomes" id="UP001244427"/>
    </source>
</evidence>
<protein>
    <submittedName>
        <fullName evidence="6">DNA-binding transcriptional LysR family regulator</fullName>
    </submittedName>
</protein>
<dbReference type="PANTHER" id="PTHR30579">
    <property type="entry name" value="TRANSCRIPTIONAL REGULATOR"/>
    <property type="match status" value="1"/>
</dbReference>
<evidence type="ECO:0000313" key="6">
    <source>
        <dbReference type="EMBL" id="MDQ0648458.1"/>
    </source>
</evidence>
<evidence type="ECO:0000256" key="1">
    <source>
        <dbReference type="ARBA" id="ARBA00009437"/>
    </source>
</evidence>
<dbReference type="GO" id="GO:0003700">
    <property type="term" value="F:DNA-binding transcription factor activity"/>
    <property type="evidence" value="ECO:0007669"/>
    <property type="project" value="InterPro"/>
</dbReference>
<sequence length="278" mass="29938">MDTLDVIPLRSFLAIASCGGFHRAAAALHLSQSAVSQHVRRLEQVVGAPLVERNGRLMMFTPRGEILLSEARRILDVHDEVLRTVRVPHETDTLVLGSTEHGAEQMLPEIIASLRHAAPGTEVRLRLDRTARVTEALEAGRLDLAVVLEIGTASPLQPKLRLGWFASPEWTAPSDGPVPLVQFDPPCVMRPAVLELMAASGRPFHTVVEVGDLAGGQSAARSGLGAILLPVVDRGLEGLRPVLGLPEPPPVRMRVRGRDGVPARIVRVVQDAVDTAFS</sequence>
<evidence type="ECO:0000256" key="3">
    <source>
        <dbReference type="ARBA" id="ARBA00023125"/>
    </source>
</evidence>
<comment type="similarity">
    <text evidence="1">Belongs to the LysR transcriptional regulatory family.</text>
</comment>
<evidence type="ECO:0000256" key="2">
    <source>
        <dbReference type="ARBA" id="ARBA00023015"/>
    </source>
</evidence>
<keyword evidence="2" id="KW-0805">Transcription regulation</keyword>
<comment type="caution">
    <text evidence="6">The sequence shown here is derived from an EMBL/GenBank/DDBJ whole genome shotgun (WGS) entry which is preliminary data.</text>
</comment>
<reference evidence="6 7" key="1">
    <citation type="submission" date="2023-07" db="EMBL/GenBank/DDBJ databases">
        <title>Comparative genomics of wheat-associated soil bacteria to identify genetic determinants of phenazine resistance.</title>
        <authorList>
            <person name="Mouncey N."/>
        </authorList>
    </citation>
    <scope>NUCLEOTIDE SEQUENCE [LARGE SCALE GENOMIC DNA]</scope>
    <source>
        <strain evidence="6 7">W4I9-1</strain>
    </source>
</reference>
<dbReference type="InterPro" id="IPR036388">
    <property type="entry name" value="WH-like_DNA-bd_sf"/>
</dbReference>
<organism evidence="6 7">
    <name type="scientific">Microbacterium natoriense</name>
    <dbReference type="NCBI Taxonomy" id="284570"/>
    <lineage>
        <taxon>Bacteria</taxon>
        <taxon>Bacillati</taxon>
        <taxon>Actinomycetota</taxon>
        <taxon>Actinomycetes</taxon>
        <taxon>Micrococcales</taxon>
        <taxon>Microbacteriaceae</taxon>
        <taxon>Microbacterium</taxon>
    </lineage>
</organism>
<dbReference type="InterPro" id="IPR000847">
    <property type="entry name" value="LysR_HTH_N"/>
</dbReference>
<dbReference type="Gene3D" id="1.10.10.10">
    <property type="entry name" value="Winged helix-like DNA-binding domain superfamily/Winged helix DNA-binding domain"/>
    <property type="match status" value="1"/>
</dbReference>
<name>A0AAW8EZ01_9MICO</name>
<proteinExistence type="inferred from homology"/>
<dbReference type="RefSeq" id="WP_307297156.1">
    <property type="nucleotide sequence ID" value="NZ_JAUSXV010000001.1"/>
</dbReference>
<dbReference type="EMBL" id="JAUSXV010000001">
    <property type="protein sequence ID" value="MDQ0648458.1"/>
    <property type="molecule type" value="Genomic_DNA"/>
</dbReference>
<dbReference type="PANTHER" id="PTHR30579:SF7">
    <property type="entry name" value="HTH-TYPE TRANSCRIPTIONAL REGULATOR LRHA-RELATED"/>
    <property type="match status" value="1"/>
</dbReference>
<dbReference type="InterPro" id="IPR005119">
    <property type="entry name" value="LysR_subst-bd"/>
</dbReference>